<keyword evidence="8" id="KW-1185">Reference proteome</keyword>
<dbReference type="InterPro" id="IPR032675">
    <property type="entry name" value="LRR_dom_sf"/>
</dbReference>
<reference evidence="7" key="2">
    <citation type="submission" date="2022-10" db="EMBL/GenBank/DDBJ databases">
        <authorList>
            <consortium name="ENA_rothamsted_submissions"/>
            <consortium name="culmorum"/>
            <person name="King R."/>
        </authorList>
    </citation>
    <scope>NUCLEOTIDE SEQUENCE</scope>
</reference>
<keyword evidence="4" id="KW-0325">Glycoprotein</keyword>
<sequence length="1074" mass="123678">MEIKVLIVLLATFGTTLSQSISCDYSILELEHTQHYVCNLRIDNPNGLNNFTQVGGLHFPGLNNVFVTAIVRVHGSETRNIPEVLCEQFPHVTYMDLSVIGIETIDENAFRRCRNLNWVSLYSNRISRMPESTFSLNRHLEYIDLQFNQLTAIPENLFANHLALELLNLGFNPLTQPIPANAFRNLFNLRQLHLERTNLREINPAWFQNMINLESLLLYSNQLTSIPSRAFASLSQLLLLDLGSNQISNVAADGLDNLDHLVVLSFEANRLTTLNHQWFQDKTHLEILFLDYNSIELLPPGIFAPLRSLVDLNMLRNNIRTVNRNAFGSLERIWYIDFDHNNINAFDERLLTEPTRLYYLQLTDNVCASATFANFTNIRPDVISALERCTNNFRFVIESTTQPGSNYNFFNGITPGMQFMVSSDSDVRIALTSFDIVWNPIIEVVISNGVSRIIMNQETEVAAVPTSFMLIPGQWSRFRVTWMRNVVMVFEGDDDFPFMAYTMQFLFPVHFYGLRSDCDYELRGENYVCYLHVDNPNGFDNFTRIEGNHLPGFTDNSVTAIIKIILNSTTRNVPQILCSQFPNTNIIDLTSLNIKEVGENSFRGCRSLNWLRLYGNSISELPENLLSLNNRLDYLDIERNSLETLPENFLENQLEIDIIHTGLNPLKNLPAGLFRNLRRLRILYLRKANLTALNPAWFENLINLQNLDLSKNPIDQTIPSNIFQNLHRLERLNIDTCGIPTFNPLWFQNLTNLRYLSMWSNQLSTIPSNSFMNSPGLINIDFGNNRIREISPNAFANLANLQTLGLESNRLTRLHPRWFDDKPVLDSIYFDYNNLTSVPVGVFSQLSSLTRLGLWGNRIRTINRNSFGSLDRLTFLDLDDNLINSVDKWLLQETRSLMYFYFDDNVCASGWFLNFANNREIFLREFEGCMRNFEFVSERSTEAGSNYNFIRGLNPGMHVEVNSDEEVTISLTSFDIAWNPMVEIAISNQTVRIIRSQVTQAAIVPSEGVFRPGAWNSYRIIWARNIVLVFENEDEFPFIAYTMEDRFVVNFIGLRSQRSRASWAVEPIQIPQRN</sequence>
<name>A0A9N9WMB5_9DIPT</name>
<dbReference type="Proteomes" id="UP001153620">
    <property type="component" value="Chromosome 1"/>
</dbReference>
<dbReference type="InterPro" id="IPR022041">
    <property type="entry name" value="Methyltransf_FA"/>
</dbReference>
<organism evidence="7 8">
    <name type="scientific">Chironomus riparius</name>
    <dbReference type="NCBI Taxonomy" id="315576"/>
    <lineage>
        <taxon>Eukaryota</taxon>
        <taxon>Metazoa</taxon>
        <taxon>Ecdysozoa</taxon>
        <taxon>Arthropoda</taxon>
        <taxon>Hexapoda</taxon>
        <taxon>Insecta</taxon>
        <taxon>Pterygota</taxon>
        <taxon>Neoptera</taxon>
        <taxon>Endopterygota</taxon>
        <taxon>Diptera</taxon>
        <taxon>Nematocera</taxon>
        <taxon>Chironomoidea</taxon>
        <taxon>Chironomidae</taxon>
        <taxon>Chironominae</taxon>
        <taxon>Chironomus</taxon>
    </lineage>
</organism>
<evidence type="ECO:0000256" key="2">
    <source>
        <dbReference type="ARBA" id="ARBA00022729"/>
    </source>
</evidence>
<dbReference type="Pfam" id="PF13855">
    <property type="entry name" value="LRR_8"/>
    <property type="match status" value="7"/>
</dbReference>
<accession>A0A9N9WMB5</accession>
<keyword evidence="3" id="KW-0677">Repeat</keyword>
<evidence type="ECO:0000256" key="1">
    <source>
        <dbReference type="ARBA" id="ARBA00022614"/>
    </source>
</evidence>
<dbReference type="FunFam" id="3.80.10.10:FF:000770">
    <property type="entry name" value="Uncharacterized protein"/>
    <property type="match status" value="1"/>
</dbReference>
<dbReference type="PROSITE" id="PS51450">
    <property type="entry name" value="LRR"/>
    <property type="match status" value="3"/>
</dbReference>
<keyword evidence="2 5" id="KW-0732">Signal</keyword>
<dbReference type="SMART" id="SM00369">
    <property type="entry name" value="LRR_TYP"/>
    <property type="match status" value="20"/>
</dbReference>
<dbReference type="AlphaFoldDB" id="A0A9N9WMB5"/>
<dbReference type="EMBL" id="OU895877">
    <property type="protein sequence ID" value="CAG9801215.1"/>
    <property type="molecule type" value="Genomic_DNA"/>
</dbReference>
<dbReference type="FunFam" id="3.80.10.10:FF:001164">
    <property type="entry name" value="GH01279p"/>
    <property type="match status" value="1"/>
</dbReference>
<gene>
    <name evidence="7" type="ORF">CHIRRI_LOCUS4150</name>
</gene>
<reference evidence="7" key="1">
    <citation type="submission" date="2022-01" db="EMBL/GenBank/DDBJ databases">
        <authorList>
            <person name="King R."/>
        </authorList>
    </citation>
    <scope>NUCLEOTIDE SEQUENCE</scope>
</reference>
<dbReference type="SMART" id="SM00365">
    <property type="entry name" value="LRR_SD22"/>
    <property type="match status" value="6"/>
</dbReference>
<proteinExistence type="predicted"/>
<dbReference type="Gene3D" id="3.80.10.10">
    <property type="entry name" value="Ribonuclease Inhibitor"/>
    <property type="match status" value="5"/>
</dbReference>
<dbReference type="SMART" id="SM00364">
    <property type="entry name" value="LRR_BAC"/>
    <property type="match status" value="6"/>
</dbReference>
<feature type="signal peptide" evidence="5">
    <location>
        <begin position="1"/>
        <end position="18"/>
    </location>
</feature>
<dbReference type="OrthoDB" id="2013775at2759"/>
<evidence type="ECO:0000259" key="6">
    <source>
        <dbReference type="Pfam" id="PF12248"/>
    </source>
</evidence>
<feature type="domain" description="Farnesoic acid O-methyl transferase" evidence="6">
    <location>
        <begin position="956"/>
        <end position="1065"/>
    </location>
</feature>
<evidence type="ECO:0000256" key="4">
    <source>
        <dbReference type="ARBA" id="ARBA00023180"/>
    </source>
</evidence>
<protein>
    <recommendedName>
        <fullName evidence="6">Farnesoic acid O-methyl transferase domain-containing protein</fullName>
    </recommendedName>
</protein>
<dbReference type="InterPro" id="IPR001611">
    <property type="entry name" value="Leu-rich_rpt"/>
</dbReference>
<feature type="domain" description="Farnesoic acid O-methyl transferase" evidence="6">
    <location>
        <begin position="416"/>
        <end position="518"/>
    </location>
</feature>
<dbReference type="PANTHER" id="PTHR24366">
    <property type="entry name" value="IG(IMMUNOGLOBULIN) AND LRR(LEUCINE RICH REPEAT) DOMAINS"/>
    <property type="match status" value="1"/>
</dbReference>
<evidence type="ECO:0000256" key="5">
    <source>
        <dbReference type="SAM" id="SignalP"/>
    </source>
</evidence>
<dbReference type="Pfam" id="PF12248">
    <property type="entry name" value="Methyltransf_FA"/>
    <property type="match status" value="2"/>
</dbReference>
<evidence type="ECO:0000256" key="3">
    <source>
        <dbReference type="ARBA" id="ARBA00022737"/>
    </source>
</evidence>
<keyword evidence="1" id="KW-0433">Leucine-rich repeat</keyword>
<evidence type="ECO:0000313" key="8">
    <source>
        <dbReference type="Proteomes" id="UP001153620"/>
    </source>
</evidence>
<feature type="chain" id="PRO_5040277634" description="Farnesoic acid O-methyl transferase domain-containing protein" evidence="5">
    <location>
        <begin position="19"/>
        <end position="1074"/>
    </location>
</feature>
<dbReference type="PANTHER" id="PTHR24366:SF170">
    <property type="entry name" value="RE50361P"/>
    <property type="match status" value="1"/>
</dbReference>
<dbReference type="InterPro" id="IPR003591">
    <property type="entry name" value="Leu-rich_rpt_typical-subtyp"/>
</dbReference>
<dbReference type="SUPFAM" id="SSF52058">
    <property type="entry name" value="L domain-like"/>
    <property type="match status" value="2"/>
</dbReference>
<evidence type="ECO:0000313" key="7">
    <source>
        <dbReference type="EMBL" id="CAG9801215.1"/>
    </source>
</evidence>